<feature type="compositionally biased region" description="Basic residues" evidence="1">
    <location>
        <begin position="69"/>
        <end position="85"/>
    </location>
</feature>
<dbReference type="EMBL" id="BTRK01000004">
    <property type="protein sequence ID" value="GMR47648.1"/>
    <property type="molecule type" value="Genomic_DNA"/>
</dbReference>
<name>A0AAN5CNF8_9BILA</name>
<reference evidence="3" key="1">
    <citation type="submission" date="2022-10" db="EMBL/GenBank/DDBJ databases">
        <title>Genome assembly of Pristionchus species.</title>
        <authorList>
            <person name="Yoshida K."/>
            <person name="Sommer R.J."/>
        </authorList>
    </citation>
    <scope>NUCLEOTIDE SEQUENCE [LARGE SCALE GENOMIC DNA]</scope>
    <source>
        <strain evidence="3">RS5460</strain>
    </source>
</reference>
<keyword evidence="3" id="KW-1185">Reference proteome</keyword>
<evidence type="ECO:0000256" key="1">
    <source>
        <dbReference type="SAM" id="MobiDB-lite"/>
    </source>
</evidence>
<proteinExistence type="predicted"/>
<feature type="region of interest" description="Disordered" evidence="1">
    <location>
        <begin position="1"/>
        <end position="118"/>
    </location>
</feature>
<dbReference type="Proteomes" id="UP001328107">
    <property type="component" value="Unassembled WGS sequence"/>
</dbReference>
<organism evidence="2 3">
    <name type="scientific">Pristionchus mayeri</name>
    <dbReference type="NCBI Taxonomy" id="1317129"/>
    <lineage>
        <taxon>Eukaryota</taxon>
        <taxon>Metazoa</taxon>
        <taxon>Ecdysozoa</taxon>
        <taxon>Nematoda</taxon>
        <taxon>Chromadorea</taxon>
        <taxon>Rhabditida</taxon>
        <taxon>Rhabditina</taxon>
        <taxon>Diplogasteromorpha</taxon>
        <taxon>Diplogasteroidea</taxon>
        <taxon>Neodiplogasteridae</taxon>
        <taxon>Pristionchus</taxon>
    </lineage>
</organism>
<feature type="compositionally biased region" description="Low complexity" evidence="1">
    <location>
        <begin position="25"/>
        <end position="48"/>
    </location>
</feature>
<evidence type="ECO:0000313" key="2">
    <source>
        <dbReference type="EMBL" id="GMR47648.1"/>
    </source>
</evidence>
<accession>A0AAN5CNF8</accession>
<gene>
    <name evidence="2" type="ORF">PMAYCL1PPCAC_17843</name>
</gene>
<evidence type="ECO:0000313" key="3">
    <source>
        <dbReference type="Proteomes" id="UP001328107"/>
    </source>
</evidence>
<dbReference type="AlphaFoldDB" id="A0AAN5CNF8"/>
<feature type="compositionally biased region" description="Basic residues" evidence="1">
    <location>
        <begin position="11"/>
        <end position="24"/>
    </location>
</feature>
<sequence length="191" mass="21114">MIGPESFLVRPRSKTIKSRSRSSSRSRSASRSASRSRSSAHSRSSSRSGPTRRKSGVAYSKKNASSIRKLNKSKSPRKSPIRRKSGVSLSQDDAKRVKTKMTKRPATMKGGSRRSVLRTSRNSLAQRAQVDHPIVQLDKANVVERGGYELRKTPSRGVQTTARVVQPKAKSARSPRASKGKRSTKGKKMRK</sequence>
<protein>
    <submittedName>
        <fullName evidence="2">Uncharacterized protein</fullName>
    </submittedName>
</protein>
<feature type="compositionally biased region" description="Basic residues" evidence="1">
    <location>
        <begin position="170"/>
        <end position="191"/>
    </location>
</feature>
<comment type="caution">
    <text evidence="2">The sequence shown here is derived from an EMBL/GenBank/DDBJ whole genome shotgun (WGS) entry which is preliminary data.</text>
</comment>
<feature type="region of interest" description="Disordered" evidence="1">
    <location>
        <begin position="153"/>
        <end position="191"/>
    </location>
</feature>